<keyword evidence="2" id="KW-1185">Reference proteome</keyword>
<accession>A0AAD6VI24</accession>
<reference evidence="1" key="1">
    <citation type="submission" date="2023-03" db="EMBL/GenBank/DDBJ databases">
        <title>Massive genome expansion in bonnet fungi (Mycena s.s.) driven by repeated elements and novel gene families across ecological guilds.</title>
        <authorList>
            <consortium name="Lawrence Berkeley National Laboratory"/>
            <person name="Harder C.B."/>
            <person name="Miyauchi S."/>
            <person name="Viragh M."/>
            <person name="Kuo A."/>
            <person name="Thoen E."/>
            <person name="Andreopoulos B."/>
            <person name="Lu D."/>
            <person name="Skrede I."/>
            <person name="Drula E."/>
            <person name="Henrissat B."/>
            <person name="Morin E."/>
            <person name="Kohler A."/>
            <person name="Barry K."/>
            <person name="LaButti K."/>
            <person name="Morin E."/>
            <person name="Salamov A."/>
            <person name="Lipzen A."/>
            <person name="Mereny Z."/>
            <person name="Hegedus B."/>
            <person name="Baldrian P."/>
            <person name="Stursova M."/>
            <person name="Weitz H."/>
            <person name="Taylor A."/>
            <person name="Grigoriev I.V."/>
            <person name="Nagy L.G."/>
            <person name="Martin F."/>
            <person name="Kauserud H."/>
        </authorList>
    </citation>
    <scope>NUCLEOTIDE SEQUENCE</scope>
    <source>
        <strain evidence="1">9144</strain>
    </source>
</reference>
<dbReference type="EMBL" id="JARJCW010000021">
    <property type="protein sequence ID" value="KAJ7213464.1"/>
    <property type="molecule type" value="Genomic_DNA"/>
</dbReference>
<name>A0AAD6VI24_9AGAR</name>
<comment type="caution">
    <text evidence="1">The sequence shown here is derived from an EMBL/GenBank/DDBJ whole genome shotgun (WGS) entry which is preliminary data.</text>
</comment>
<gene>
    <name evidence="1" type="ORF">GGX14DRAFT_392966</name>
</gene>
<dbReference type="Proteomes" id="UP001219525">
    <property type="component" value="Unassembled WGS sequence"/>
</dbReference>
<organism evidence="1 2">
    <name type="scientific">Mycena pura</name>
    <dbReference type="NCBI Taxonomy" id="153505"/>
    <lineage>
        <taxon>Eukaryota</taxon>
        <taxon>Fungi</taxon>
        <taxon>Dikarya</taxon>
        <taxon>Basidiomycota</taxon>
        <taxon>Agaricomycotina</taxon>
        <taxon>Agaricomycetes</taxon>
        <taxon>Agaricomycetidae</taxon>
        <taxon>Agaricales</taxon>
        <taxon>Marasmiineae</taxon>
        <taxon>Mycenaceae</taxon>
        <taxon>Mycena</taxon>
    </lineage>
</organism>
<proteinExistence type="predicted"/>
<protein>
    <submittedName>
        <fullName evidence="1">Uncharacterized protein</fullName>
    </submittedName>
</protein>
<dbReference type="AlphaFoldDB" id="A0AAD6VI24"/>
<sequence length="282" mass="29609">MDLMAIPERQVSADNQRHFIFKSLGAVAACPRGGIAGNIGMLLWRASGISASNISTSDIGIDAEGGTFGTLYFPDDMSAAGIKTKLLVILRQESRMYYQAVVNHFRGNVHEYVDLSLAARSLGAISCGVYKTPERSPNVISSSLTIVGNYFKMFSKIFVVSCLALLAVGNPAATQTQAAATHIFTVAVPLGLGPENAIFNAGIIGSGVAGTTITYAFAEDVLETVTATINPTSLVQVQEGETEICTLTKSASSVLCTLNPTRDSFLGTQPLTTVPIPGPTIA</sequence>
<evidence type="ECO:0000313" key="1">
    <source>
        <dbReference type="EMBL" id="KAJ7213464.1"/>
    </source>
</evidence>
<evidence type="ECO:0000313" key="2">
    <source>
        <dbReference type="Proteomes" id="UP001219525"/>
    </source>
</evidence>